<dbReference type="EMBL" id="JBHSTP010000003">
    <property type="protein sequence ID" value="MFC6357056.1"/>
    <property type="molecule type" value="Genomic_DNA"/>
</dbReference>
<evidence type="ECO:0000256" key="2">
    <source>
        <dbReference type="SAM" id="Phobius"/>
    </source>
</evidence>
<feature type="compositionally biased region" description="Polar residues" evidence="1">
    <location>
        <begin position="166"/>
        <end position="181"/>
    </location>
</feature>
<reference evidence="5" key="1">
    <citation type="journal article" date="2019" name="Int. J. Syst. Evol. Microbiol.">
        <title>The Global Catalogue of Microorganisms (GCM) 10K type strain sequencing project: providing services to taxonomists for standard genome sequencing and annotation.</title>
        <authorList>
            <consortium name="The Broad Institute Genomics Platform"/>
            <consortium name="The Broad Institute Genome Sequencing Center for Infectious Disease"/>
            <person name="Wu L."/>
            <person name="Ma J."/>
        </authorList>
    </citation>
    <scope>NUCLEOTIDE SEQUENCE [LARGE SCALE GENOMIC DNA]</scope>
    <source>
        <strain evidence="5">CCUG 43304</strain>
    </source>
</reference>
<evidence type="ECO:0000313" key="5">
    <source>
        <dbReference type="Proteomes" id="UP001596306"/>
    </source>
</evidence>
<feature type="region of interest" description="Disordered" evidence="1">
    <location>
        <begin position="163"/>
        <end position="184"/>
    </location>
</feature>
<keyword evidence="2" id="KW-1133">Transmembrane helix</keyword>
<dbReference type="InterPro" id="IPR007921">
    <property type="entry name" value="CHAP_dom"/>
</dbReference>
<keyword evidence="2" id="KW-0472">Membrane</keyword>
<evidence type="ECO:0000259" key="3">
    <source>
        <dbReference type="PROSITE" id="PS50911"/>
    </source>
</evidence>
<evidence type="ECO:0000313" key="4">
    <source>
        <dbReference type="EMBL" id="MFC6357056.1"/>
    </source>
</evidence>
<dbReference type="Pfam" id="PF05257">
    <property type="entry name" value="CHAP"/>
    <property type="match status" value="1"/>
</dbReference>
<dbReference type="Gene3D" id="3.90.1720.10">
    <property type="entry name" value="endopeptidase domain like (from Nostoc punctiforme)"/>
    <property type="match status" value="1"/>
</dbReference>
<dbReference type="PROSITE" id="PS50911">
    <property type="entry name" value="CHAP"/>
    <property type="match status" value="1"/>
</dbReference>
<organism evidence="4 5">
    <name type="scientific">Luethyella okanaganae</name>
    <dbReference type="NCBI Taxonomy" id="69372"/>
    <lineage>
        <taxon>Bacteria</taxon>
        <taxon>Bacillati</taxon>
        <taxon>Actinomycetota</taxon>
        <taxon>Actinomycetes</taxon>
        <taxon>Micrococcales</taxon>
        <taxon>Microbacteriaceae</taxon>
        <taxon>Luethyella</taxon>
    </lineage>
</organism>
<evidence type="ECO:0000256" key="1">
    <source>
        <dbReference type="SAM" id="MobiDB-lite"/>
    </source>
</evidence>
<feature type="domain" description="Peptidase C51" evidence="3">
    <location>
        <begin position="188"/>
        <end position="317"/>
    </location>
</feature>
<protein>
    <submittedName>
        <fullName evidence="4">CHAP domain-containing protein</fullName>
    </submittedName>
</protein>
<dbReference type="RefSeq" id="WP_386732432.1">
    <property type="nucleotide sequence ID" value="NZ_JBHSTP010000003.1"/>
</dbReference>
<feature type="region of interest" description="Disordered" evidence="1">
    <location>
        <begin position="1"/>
        <end position="74"/>
    </location>
</feature>
<dbReference type="SUPFAM" id="SSF54001">
    <property type="entry name" value="Cysteine proteinases"/>
    <property type="match status" value="1"/>
</dbReference>
<gene>
    <name evidence="4" type="ORF">ACFQB0_13165</name>
</gene>
<dbReference type="Proteomes" id="UP001596306">
    <property type="component" value="Unassembled WGS sequence"/>
</dbReference>
<accession>A0ABW1VGJ6</accession>
<sequence length="320" mass="33542">MAPDAAAVTAGPKAAASAPGAGVTGAPDCAEPAVPVAPPASVLSVPAPSTPRRTLPAAVSTAPPTESASARSSARRSPLSLAVTLLVVPGLFLTAALPAYAFTPGTGEPQFETSDLRDQVQASAQSVDVSSLSAQVSVSRDGYSAVSADEIRRLTTEAERIATAQAAGSRTASSGSYSTPGVRQEGDDYPWPWELTDNQGGGLSPLGYYYRECVDFVAWRLNRDAGSTGSPWRWKWSNLTPSGGSAYNWANAWQNHGWATSHDPVPGAVAWFTGNHVAYVQAVNGDGTVTLEEYNWGNDHAYHRRTVPSGEVPLYLYPPL</sequence>
<feature type="transmembrane region" description="Helical" evidence="2">
    <location>
        <begin position="79"/>
        <end position="102"/>
    </location>
</feature>
<keyword evidence="2" id="KW-0812">Transmembrane</keyword>
<dbReference type="InterPro" id="IPR038765">
    <property type="entry name" value="Papain-like_cys_pep_sf"/>
</dbReference>
<keyword evidence="5" id="KW-1185">Reference proteome</keyword>
<comment type="caution">
    <text evidence="4">The sequence shown here is derived from an EMBL/GenBank/DDBJ whole genome shotgun (WGS) entry which is preliminary data.</text>
</comment>
<proteinExistence type="predicted"/>
<name>A0ABW1VGJ6_9MICO</name>